<dbReference type="GO" id="GO:0051539">
    <property type="term" value="F:4 iron, 4 sulfur cluster binding"/>
    <property type="evidence" value="ECO:0007669"/>
    <property type="project" value="UniProtKB-KW"/>
</dbReference>
<dbReference type="InterPro" id="IPR023404">
    <property type="entry name" value="rSAM_horseshoe"/>
</dbReference>
<evidence type="ECO:0000256" key="1">
    <source>
        <dbReference type="ARBA" id="ARBA00001966"/>
    </source>
</evidence>
<evidence type="ECO:0000256" key="4">
    <source>
        <dbReference type="ARBA" id="ARBA00022691"/>
    </source>
</evidence>
<sequence>MKVALINPAQLDSKYKFMGVVAPPLGLAYMAAVLEENDVEVIIIDACALEMDLVSVGRQLREFSPDIIALTALTPTIAKALETAEYSKSVCKDSLIVMGGYHPSFNYKEILKYDFVDVVTIGEGEETLLDLTRSLEYDLPLTSVNGIAFDDVVTPPRQLIMDLDSLPLPARHLLPMDSYKLLNMDTKMSTMITSRGCPMQCSFCSSAALHGSKLRMRSVDKILDEMEYLVNEMGIETIAFMDDTFTISKKRVIELCEGIEERNIDVMWGCTSRVDSLNKELLRKMKKAGCITVFMGVESADQQMLDTVNKQTTIERIKDAFEVSRQEKIRTIASVVLGMPGDTHESIKNTINFVKELNPSYAIFSLATPYPGTRFYQQTLEKDLIKVKDWSKYTLISPILETVDCSLDELKKLQASAFKKFYLRPMYLIRQVIMDGPILVKTISGVMRNIMFPAKKNDDVPMKFQKRMVDLD</sequence>
<dbReference type="STRING" id="877455.Metbo_1847"/>
<keyword evidence="6" id="KW-0408">Iron</keyword>
<protein>
    <submittedName>
        <fullName evidence="10">Radical SAM domain protein</fullName>
    </submittedName>
</protein>
<dbReference type="GO" id="GO:0003824">
    <property type="term" value="F:catalytic activity"/>
    <property type="evidence" value="ECO:0007669"/>
    <property type="project" value="InterPro"/>
</dbReference>
<reference evidence="10 11" key="2">
    <citation type="journal article" date="2014" name="Int. J. Syst. Evol. Microbiol.">
        <title>Methanobacterium paludis sp. nov. and a novel strain of Methanobacterium lacus isolated from northern peatlands.</title>
        <authorList>
            <person name="Cadillo-Quiroz H."/>
            <person name="Brauer S.L."/>
            <person name="Goodson N."/>
            <person name="Yavitt J.B."/>
            <person name="Zinder S.H."/>
        </authorList>
    </citation>
    <scope>NUCLEOTIDE SEQUENCE [LARGE SCALE GENOMIC DNA]</scope>
    <source>
        <strain evidence="10 11">AL-21</strain>
    </source>
</reference>
<evidence type="ECO:0000259" key="8">
    <source>
        <dbReference type="PROSITE" id="PS51332"/>
    </source>
</evidence>
<dbReference type="SFLD" id="SFLDS00029">
    <property type="entry name" value="Radical_SAM"/>
    <property type="match status" value="1"/>
</dbReference>
<keyword evidence="5" id="KW-0479">Metal-binding</keyword>
<dbReference type="SFLD" id="SFLDG01082">
    <property type="entry name" value="B12-binding_domain_containing"/>
    <property type="match status" value="1"/>
</dbReference>
<dbReference type="AlphaFoldDB" id="F0TAJ7"/>
<dbReference type="PROSITE" id="PS51332">
    <property type="entry name" value="B12_BINDING"/>
    <property type="match status" value="1"/>
</dbReference>
<dbReference type="Gene3D" id="3.80.30.20">
    <property type="entry name" value="tm_1862 like domain"/>
    <property type="match status" value="1"/>
</dbReference>
<dbReference type="KEGG" id="mel:Metbo_1847"/>
<dbReference type="InterPro" id="IPR006158">
    <property type="entry name" value="Cobalamin-bd"/>
</dbReference>
<dbReference type="InterPro" id="IPR006638">
    <property type="entry name" value="Elp3/MiaA/NifB-like_rSAM"/>
</dbReference>
<evidence type="ECO:0000313" key="10">
    <source>
        <dbReference type="EMBL" id="ADZ10069.1"/>
    </source>
</evidence>
<proteinExistence type="predicted"/>
<dbReference type="InterPro" id="IPR036724">
    <property type="entry name" value="Cobalamin-bd_sf"/>
</dbReference>
<dbReference type="EMBL" id="CP002551">
    <property type="protein sequence ID" value="ADZ10069.1"/>
    <property type="molecule type" value="Genomic_DNA"/>
</dbReference>
<dbReference type="eggNOG" id="arCOG01356">
    <property type="taxonomic scope" value="Archaea"/>
</dbReference>
<dbReference type="SMART" id="SM00729">
    <property type="entry name" value="Elp3"/>
    <property type="match status" value="1"/>
</dbReference>
<organism evidence="10 11">
    <name type="scientific">Methanobacterium lacus (strain AL-21)</name>
    <dbReference type="NCBI Taxonomy" id="877455"/>
    <lineage>
        <taxon>Archaea</taxon>
        <taxon>Methanobacteriati</taxon>
        <taxon>Methanobacteriota</taxon>
        <taxon>Methanomada group</taxon>
        <taxon>Methanobacteria</taxon>
        <taxon>Methanobacteriales</taxon>
        <taxon>Methanobacteriaceae</taxon>
        <taxon>Methanobacterium</taxon>
    </lineage>
</organism>
<evidence type="ECO:0000256" key="3">
    <source>
        <dbReference type="ARBA" id="ARBA00022679"/>
    </source>
</evidence>
<keyword evidence="3" id="KW-0808">Transferase</keyword>
<evidence type="ECO:0000256" key="7">
    <source>
        <dbReference type="ARBA" id="ARBA00023014"/>
    </source>
</evidence>
<evidence type="ECO:0000256" key="6">
    <source>
        <dbReference type="ARBA" id="ARBA00023004"/>
    </source>
</evidence>
<name>F0TAJ7_METLA</name>
<feature type="domain" description="Radical SAM core" evidence="9">
    <location>
        <begin position="183"/>
        <end position="406"/>
    </location>
</feature>
<dbReference type="SFLD" id="SFLDG01123">
    <property type="entry name" value="methyltransferase_(Class_B)"/>
    <property type="match status" value="1"/>
</dbReference>
<dbReference type="OrthoDB" id="2305at2157"/>
<dbReference type="InterPro" id="IPR051198">
    <property type="entry name" value="BchE-like"/>
</dbReference>
<dbReference type="CDD" id="cd02068">
    <property type="entry name" value="radical_SAM_B12_BD"/>
    <property type="match status" value="1"/>
</dbReference>
<dbReference type="PANTHER" id="PTHR43409">
    <property type="entry name" value="ANAEROBIC MAGNESIUM-PROTOPORPHYRIN IX MONOMETHYL ESTER CYCLASE-RELATED"/>
    <property type="match status" value="1"/>
</dbReference>
<dbReference type="Pfam" id="PF04055">
    <property type="entry name" value="Radical_SAM"/>
    <property type="match status" value="1"/>
</dbReference>
<dbReference type="Proteomes" id="UP000007490">
    <property type="component" value="Chromosome"/>
</dbReference>
<keyword evidence="4" id="KW-0949">S-adenosyl-L-methionine</keyword>
<dbReference type="PANTHER" id="PTHR43409:SF7">
    <property type="entry name" value="BLL1977 PROTEIN"/>
    <property type="match status" value="1"/>
</dbReference>
<dbReference type="GO" id="GO:0031419">
    <property type="term" value="F:cobalamin binding"/>
    <property type="evidence" value="ECO:0007669"/>
    <property type="project" value="InterPro"/>
</dbReference>
<dbReference type="CDD" id="cd01335">
    <property type="entry name" value="Radical_SAM"/>
    <property type="match status" value="1"/>
</dbReference>
<comment type="cofactor">
    <cofactor evidence="1">
        <name>[4Fe-4S] cluster</name>
        <dbReference type="ChEBI" id="CHEBI:49883"/>
    </cofactor>
</comment>
<evidence type="ECO:0000259" key="9">
    <source>
        <dbReference type="PROSITE" id="PS51918"/>
    </source>
</evidence>
<dbReference type="SUPFAM" id="SSF102114">
    <property type="entry name" value="Radical SAM enzymes"/>
    <property type="match status" value="1"/>
</dbReference>
<dbReference type="RefSeq" id="WP_013645420.1">
    <property type="nucleotide sequence ID" value="NC_015216.1"/>
</dbReference>
<dbReference type="Pfam" id="PF02310">
    <property type="entry name" value="B12-binding"/>
    <property type="match status" value="1"/>
</dbReference>
<evidence type="ECO:0000313" key="11">
    <source>
        <dbReference type="Proteomes" id="UP000007490"/>
    </source>
</evidence>
<dbReference type="Gene3D" id="3.40.50.280">
    <property type="entry name" value="Cobalamin-binding domain"/>
    <property type="match status" value="1"/>
</dbReference>
<evidence type="ECO:0000256" key="5">
    <source>
        <dbReference type="ARBA" id="ARBA00022723"/>
    </source>
</evidence>
<evidence type="ECO:0000256" key="2">
    <source>
        <dbReference type="ARBA" id="ARBA00022603"/>
    </source>
</evidence>
<gene>
    <name evidence="10" type="ordered locus">Metbo_1847</name>
</gene>
<dbReference type="InterPro" id="IPR007197">
    <property type="entry name" value="rSAM"/>
</dbReference>
<accession>F0TAJ7</accession>
<keyword evidence="7" id="KW-0411">Iron-sulfur</keyword>
<dbReference type="GeneID" id="10278304"/>
<keyword evidence="11" id="KW-1185">Reference proteome</keyword>
<dbReference type="InterPro" id="IPR034466">
    <property type="entry name" value="Methyltransferase_Class_B"/>
</dbReference>
<keyword evidence="2" id="KW-0489">Methyltransferase</keyword>
<dbReference type="InterPro" id="IPR058240">
    <property type="entry name" value="rSAM_sf"/>
</dbReference>
<dbReference type="SUPFAM" id="SSF52242">
    <property type="entry name" value="Cobalamin (vitamin B12)-binding domain"/>
    <property type="match status" value="1"/>
</dbReference>
<dbReference type="HOGENOM" id="CLU_021572_4_3_2"/>
<reference evidence="11" key="1">
    <citation type="submission" date="2011-02" db="EMBL/GenBank/DDBJ databases">
        <title>Complete sequence of Methanobacterium sp. AL-21.</title>
        <authorList>
            <consortium name="US DOE Joint Genome Institute"/>
            <person name="Lucas S."/>
            <person name="Copeland A."/>
            <person name="Lapidus A."/>
            <person name="Cheng J.-F."/>
            <person name="Goodwin L."/>
            <person name="Pitluck S."/>
            <person name="Chertkov O."/>
            <person name="Detter J.C."/>
            <person name="Han C."/>
            <person name="Tapia R."/>
            <person name="Land M."/>
            <person name="Hauser L."/>
            <person name="Kyrpides N."/>
            <person name="Ivanova N."/>
            <person name="Mikhailova N."/>
            <person name="Pagani I."/>
            <person name="Cadillo-Quiroz H."/>
            <person name="Imachi H."/>
            <person name="Zinder S."/>
            <person name="Liu W."/>
            <person name="Woyke T."/>
        </authorList>
    </citation>
    <scope>NUCLEOTIDE SEQUENCE [LARGE SCALE GENOMIC DNA]</scope>
    <source>
        <strain evidence="11">AL-21</strain>
    </source>
</reference>
<dbReference type="GO" id="GO:0046872">
    <property type="term" value="F:metal ion binding"/>
    <property type="evidence" value="ECO:0007669"/>
    <property type="project" value="UniProtKB-KW"/>
</dbReference>
<feature type="domain" description="B12-binding" evidence="8">
    <location>
        <begin position="7"/>
        <end position="142"/>
    </location>
</feature>
<dbReference type="PROSITE" id="PS51918">
    <property type="entry name" value="RADICAL_SAM"/>
    <property type="match status" value="1"/>
</dbReference>